<dbReference type="AlphaFoldDB" id="A0A0F9WH41"/>
<dbReference type="Gene3D" id="3.40.850.10">
    <property type="entry name" value="Kinesin motor domain"/>
    <property type="match status" value="1"/>
</dbReference>
<dbReference type="RefSeq" id="XP_024331682.1">
    <property type="nucleotide sequence ID" value="XM_024476616.1"/>
</dbReference>
<proteinExistence type="inferred from homology"/>
<reference evidence="6 7" key="1">
    <citation type="journal article" date="2015" name="Environ. Microbiol.">
        <title>Genome analyses suggest the presence of polyploidy and recent human-driven expansions in eight global populations of the honeybee pathogen Nosema ceranae.</title>
        <authorList>
            <person name="Pelin A."/>
            <person name="Selman M."/>
            <person name="Aris-Brosou S."/>
            <person name="Farinelli L."/>
            <person name="Corradi N."/>
        </authorList>
    </citation>
    <scope>NUCLEOTIDE SEQUENCE [LARGE SCALE GENOMIC DNA]</scope>
    <source>
        <strain evidence="6 7">PA08 1199</strain>
    </source>
</reference>
<dbReference type="GO" id="GO:0005874">
    <property type="term" value="C:microtubule"/>
    <property type="evidence" value="ECO:0007669"/>
    <property type="project" value="UniProtKB-KW"/>
</dbReference>
<evidence type="ECO:0000313" key="7">
    <source>
        <dbReference type="Proteomes" id="UP000034350"/>
    </source>
</evidence>
<protein>
    <recommendedName>
        <fullName evidence="4">Kinesin-like protein</fullName>
    </recommendedName>
</protein>
<dbReference type="InterPro" id="IPR027640">
    <property type="entry name" value="Kinesin-like_fam"/>
</dbReference>
<dbReference type="PANTHER" id="PTHR47972:SF28">
    <property type="entry name" value="KINESIN-LIKE PROTEIN KLP-3"/>
    <property type="match status" value="1"/>
</dbReference>
<organism evidence="6 7">
    <name type="scientific">Vairimorpha ceranae</name>
    <dbReference type="NCBI Taxonomy" id="40302"/>
    <lineage>
        <taxon>Eukaryota</taxon>
        <taxon>Fungi</taxon>
        <taxon>Fungi incertae sedis</taxon>
        <taxon>Microsporidia</taxon>
        <taxon>Nosematidae</taxon>
        <taxon>Vairimorpha</taxon>
    </lineage>
</organism>
<dbReference type="InterPro" id="IPR019821">
    <property type="entry name" value="Kinesin_motor_CS"/>
</dbReference>
<keyword evidence="4" id="KW-0493">Microtubule</keyword>
<dbReference type="Proteomes" id="UP000034350">
    <property type="component" value="Unassembled WGS sequence"/>
</dbReference>
<dbReference type="InterPro" id="IPR001752">
    <property type="entry name" value="Kinesin_motor_dom"/>
</dbReference>
<sequence>MSNDNIDAYLNIINDTLTNLQEDFDFLYEAANKRPKEQDEEKIKLLEEIAQLKTHILTLETNENMPLVVNKIESLDGELQARIEHLESKLQDAQFETLLLNSKVKSLQNEIIDLKGAIRVFLRIRHTGELSNIEIQNNKISILHLNRTHNFEYDRVFTPDDSQQEVYNELLNIIESACDGYKICIFVYGQTGSGKTYTMIGTETQPGIIYKTLNTLFSVKTQLEKDVNNNFKLEYSCIEIYNEEVIDLNMKNNHFSGKTINLTSLEEAYDLITKTLSTRRTEKTNCNLQSSRSHLIFTLHIETKVNNETRVGTLCFIDLAGSERINQSQVEGMRLKETVNINKSLSSLGNVFMAILRKDSHIPYRNSKLTHQLQEYFTGKSRVVMILNINSGVNQRNETISTLRFGAKVSECKLGRVEKNITKNL</sequence>
<keyword evidence="2 3" id="KW-0067">ATP-binding</keyword>
<comment type="caution">
    <text evidence="6">The sequence shown here is derived from an EMBL/GenBank/DDBJ whole genome shotgun (WGS) entry which is preliminary data.</text>
</comment>
<evidence type="ECO:0000256" key="4">
    <source>
        <dbReference type="RuleBase" id="RU000394"/>
    </source>
</evidence>
<dbReference type="PROSITE" id="PS50067">
    <property type="entry name" value="KINESIN_MOTOR_2"/>
    <property type="match status" value="1"/>
</dbReference>
<evidence type="ECO:0000256" key="2">
    <source>
        <dbReference type="ARBA" id="ARBA00022840"/>
    </source>
</evidence>
<comment type="similarity">
    <text evidence="3 4">Belongs to the TRAFAC class myosin-kinesin ATPase superfamily. Kinesin family.</text>
</comment>
<dbReference type="PANTHER" id="PTHR47972">
    <property type="entry name" value="KINESIN-LIKE PROTEIN KLP-3"/>
    <property type="match status" value="1"/>
</dbReference>
<dbReference type="OrthoDB" id="3176171at2759"/>
<name>A0A0F9WH41_9MICR</name>
<dbReference type="GO" id="GO:0007018">
    <property type="term" value="P:microtubule-based movement"/>
    <property type="evidence" value="ECO:0007669"/>
    <property type="project" value="InterPro"/>
</dbReference>
<feature type="domain" description="Kinesin motor" evidence="5">
    <location>
        <begin position="117"/>
        <end position="412"/>
    </location>
</feature>
<dbReference type="PRINTS" id="PR00380">
    <property type="entry name" value="KINESINHEAVY"/>
</dbReference>
<keyword evidence="3 4" id="KW-0505">Motor protein</keyword>
<dbReference type="SUPFAM" id="SSF52540">
    <property type="entry name" value="P-loop containing nucleoside triphosphate hydrolases"/>
    <property type="match status" value="1"/>
</dbReference>
<dbReference type="SMART" id="SM00129">
    <property type="entry name" value="KISc"/>
    <property type="match status" value="1"/>
</dbReference>
<evidence type="ECO:0000259" key="5">
    <source>
        <dbReference type="PROSITE" id="PS50067"/>
    </source>
</evidence>
<dbReference type="InterPro" id="IPR036961">
    <property type="entry name" value="Kinesin_motor_dom_sf"/>
</dbReference>
<evidence type="ECO:0000256" key="1">
    <source>
        <dbReference type="ARBA" id="ARBA00022741"/>
    </source>
</evidence>
<dbReference type="GO" id="GO:0008017">
    <property type="term" value="F:microtubule binding"/>
    <property type="evidence" value="ECO:0007669"/>
    <property type="project" value="InterPro"/>
</dbReference>
<dbReference type="InterPro" id="IPR027417">
    <property type="entry name" value="P-loop_NTPase"/>
</dbReference>
<dbReference type="VEuPathDB" id="MicrosporidiaDB:G9O61_00g004810"/>
<keyword evidence="1 3" id="KW-0547">Nucleotide-binding</keyword>
<dbReference type="GO" id="GO:0005524">
    <property type="term" value="F:ATP binding"/>
    <property type="evidence" value="ECO:0007669"/>
    <property type="project" value="UniProtKB-UniRule"/>
</dbReference>
<dbReference type="VEuPathDB" id="MicrosporidiaDB:NCER_102179"/>
<dbReference type="Pfam" id="PF00225">
    <property type="entry name" value="Kinesin"/>
    <property type="match status" value="1"/>
</dbReference>
<dbReference type="GeneID" id="36321572"/>
<dbReference type="GO" id="GO:0003777">
    <property type="term" value="F:microtubule motor activity"/>
    <property type="evidence" value="ECO:0007669"/>
    <property type="project" value="InterPro"/>
</dbReference>
<keyword evidence="7" id="KW-1185">Reference proteome</keyword>
<evidence type="ECO:0000313" key="6">
    <source>
        <dbReference type="EMBL" id="KKO75940.1"/>
    </source>
</evidence>
<evidence type="ECO:0000256" key="3">
    <source>
        <dbReference type="PROSITE-ProRule" id="PRU00283"/>
    </source>
</evidence>
<dbReference type="VEuPathDB" id="MicrosporidiaDB:AAJ76_900068110"/>
<feature type="binding site" evidence="3">
    <location>
        <begin position="189"/>
        <end position="196"/>
    </location>
    <ligand>
        <name>ATP</name>
        <dbReference type="ChEBI" id="CHEBI:30616"/>
    </ligand>
</feature>
<dbReference type="EMBL" id="JPQZ01000009">
    <property type="protein sequence ID" value="KKO75940.1"/>
    <property type="molecule type" value="Genomic_DNA"/>
</dbReference>
<dbReference type="PROSITE" id="PS00411">
    <property type="entry name" value="KINESIN_MOTOR_1"/>
    <property type="match status" value="1"/>
</dbReference>
<accession>A0A0F9WH41</accession>
<gene>
    <name evidence="6" type="ORF">AAJ76_900068110</name>
</gene>